<proteinExistence type="predicted"/>
<reference evidence="1 2" key="1">
    <citation type="submission" date="2020-08" db="EMBL/GenBank/DDBJ databases">
        <title>Genomic Encyclopedia of Type Strains, Phase IV (KMG-V): Genome sequencing to study the core and pangenomes of soil and plant-associated prokaryotes.</title>
        <authorList>
            <person name="Whitman W."/>
        </authorList>
    </citation>
    <scope>NUCLEOTIDE SEQUENCE [LARGE SCALE GENOMIC DNA]</scope>
    <source>
        <strain evidence="1 2">M8UP14</strain>
    </source>
</reference>
<evidence type="ECO:0000313" key="1">
    <source>
        <dbReference type="EMBL" id="MBB5060812.1"/>
    </source>
</evidence>
<dbReference type="Proteomes" id="UP000540989">
    <property type="component" value="Unassembled WGS sequence"/>
</dbReference>
<keyword evidence="2" id="KW-1185">Reference proteome</keyword>
<dbReference type="EMBL" id="JACHIP010000020">
    <property type="protein sequence ID" value="MBB5060812.1"/>
    <property type="molecule type" value="Genomic_DNA"/>
</dbReference>
<accession>A0A7W8E6L8</accession>
<gene>
    <name evidence="1" type="ORF">HDF16_005548</name>
</gene>
<protein>
    <submittedName>
        <fullName evidence="1">Uncharacterized protein</fullName>
    </submittedName>
</protein>
<sequence length="88" mass="9871">MPLYTYILSYKGSLHAAQGRHSNFKGFVSSWATNIPDGALPSLTPTLKKEFNPYSGTWEEVPNRTHVWRKTVKIGGEDLVVYAVQTES</sequence>
<evidence type="ECO:0000313" key="2">
    <source>
        <dbReference type="Proteomes" id="UP000540989"/>
    </source>
</evidence>
<organism evidence="1 2">
    <name type="scientific">Granulicella aggregans</name>
    <dbReference type="NCBI Taxonomy" id="474949"/>
    <lineage>
        <taxon>Bacteria</taxon>
        <taxon>Pseudomonadati</taxon>
        <taxon>Acidobacteriota</taxon>
        <taxon>Terriglobia</taxon>
        <taxon>Terriglobales</taxon>
        <taxon>Acidobacteriaceae</taxon>
        <taxon>Granulicella</taxon>
    </lineage>
</organism>
<name>A0A7W8E6L8_9BACT</name>
<comment type="caution">
    <text evidence="1">The sequence shown here is derived from an EMBL/GenBank/DDBJ whole genome shotgun (WGS) entry which is preliminary data.</text>
</comment>
<dbReference type="AlphaFoldDB" id="A0A7W8E6L8"/>